<reference evidence="2 3" key="2">
    <citation type="submission" date="2018-11" db="EMBL/GenBank/DDBJ databases">
        <authorList>
            <consortium name="Pathogen Informatics"/>
        </authorList>
    </citation>
    <scope>NUCLEOTIDE SEQUENCE [LARGE SCALE GENOMIC DNA]</scope>
</reference>
<keyword evidence="3" id="KW-1185">Reference proteome</keyword>
<sequence>METAPLIVAAAVVVIVAGCCMLLDVRRNATKRNEVFAARCTGHRRRPPAVVVASGYIGTANPGSEIIQTINPIKSAQRENWNVANPCCFCATALLARVEEKTESTVFQLCRLSPMCSIAQVMSPQC</sequence>
<accession>A0A183DDL1</accession>
<proteinExistence type="predicted"/>
<evidence type="ECO:0000313" key="3">
    <source>
        <dbReference type="Proteomes" id="UP000271098"/>
    </source>
</evidence>
<dbReference type="EMBL" id="UYRT01016626">
    <property type="protein sequence ID" value="VDK56164.1"/>
    <property type="molecule type" value="Genomic_DNA"/>
</dbReference>
<evidence type="ECO:0000313" key="2">
    <source>
        <dbReference type="EMBL" id="VDK56164.1"/>
    </source>
</evidence>
<gene>
    <name evidence="2" type="ORF">GPUH_LOCUS6801</name>
</gene>
<reference evidence="4" key="1">
    <citation type="submission" date="2016-06" db="UniProtKB">
        <authorList>
            <consortium name="WormBaseParasite"/>
        </authorList>
    </citation>
    <scope>IDENTIFICATION</scope>
</reference>
<evidence type="ECO:0000256" key="1">
    <source>
        <dbReference type="SAM" id="Phobius"/>
    </source>
</evidence>
<keyword evidence="1" id="KW-0472">Membrane</keyword>
<dbReference type="Proteomes" id="UP000271098">
    <property type="component" value="Unassembled WGS sequence"/>
</dbReference>
<keyword evidence="1" id="KW-1133">Transmembrane helix</keyword>
<protein>
    <submittedName>
        <fullName evidence="4">Secreted protein</fullName>
    </submittedName>
</protein>
<dbReference type="AlphaFoldDB" id="A0A183DDL1"/>
<dbReference type="WBParaSite" id="GPUH_0000681101-mRNA-1">
    <property type="protein sequence ID" value="GPUH_0000681101-mRNA-1"/>
    <property type="gene ID" value="GPUH_0000681101"/>
</dbReference>
<feature type="transmembrane region" description="Helical" evidence="1">
    <location>
        <begin position="6"/>
        <end position="23"/>
    </location>
</feature>
<evidence type="ECO:0000313" key="4">
    <source>
        <dbReference type="WBParaSite" id="GPUH_0000681101-mRNA-1"/>
    </source>
</evidence>
<organism evidence="4">
    <name type="scientific">Gongylonema pulchrum</name>
    <dbReference type="NCBI Taxonomy" id="637853"/>
    <lineage>
        <taxon>Eukaryota</taxon>
        <taxon>Metazoa</taxon>
        <taxon>Ecdysozoa</taxon>
        <taxon>Nematoda</taxon>
        <taxon>Chromadorea</taxon>
        <taxon>Rhabditida</taxon>
        <taxon>Spirurina</taxon>
        <taxon>Spiruromorpha</taxon>
        <taxon>Spiruroidea</taxon>
        <taxon>Gongylonematidae</taxon>
        <taxon>Gongylonema</taxon>
    </lineage>
</organism>
<name>A0A183DDL1_9BILA</name>
<keyword evidence="1" id="KW-0812">Transmembrane</keyword>